<protein>
    <submittedName>
        <fullName evidence="2">Uncharacterized protein</fullName>
    </submittedName>
</protein>
<dbReference type="EMBL" id="KI282389">
    <property type="protein sequence ID" value="ESA14992.1"/>
    <property type="molecule type" value="Genomic_DNA"/>
</dbReference>
<dbReference type="AlphaFoldDB" id="U9U5R1"/>
<keyword evidence="1" id="KW-1133">Transmembrane helix</keyword>
<feature type="transmembrane region" description="Helical" evidence="1">
    <location>
        <begin position="23"/>
        <end position="46"/>
    </location>
</feature>
<name>U9U5R1_RHIID</name>
<sequence length="109" mass="12449">MSYNYEGSYFDIAIHFCTEYGRFYGFTILMVICGIGVLIVNYLALNQKRITVSNGTRSKTDNQKTDMLARIIVGLLIVDLSYQTLLEHPCVEKRPVNLITIEPLILTRI</sequence>
<gene>
    <name evidence="2" type="ORF">GLOINDRAFT_95161</name>
</gene>
<proteinExistence type="predicted"/>
<keyword evidence="1" id="KW-0472">Membrane</keyword>
<organism evidence="2">
    <name type="scientific">Rhizophagus irregularis (strain DAOM 181602 / DAOM 197198 / MUCL 43194)</name>
    <name type="common">Arbuscular mycorrhizal fungus</name>
    <name type="synonym">Glomus intraradices</name>
    <dbReference type="NCBI Taxonomy" id="747089"/>
    <lineage>
        <taxon>Eukaryota</taxon>
        <taxon>Fungi</taxon>
        <taxon>Fungi incertae sedis</taxon>
        <taxon>Mucoromycota</taxon>
        <taxon>Glomeromycotina</taxon>
        <taxon>Glomeromycetes</taxon>
        <taxon>Glomerales</taxon>
        <taxon>Glomeraceae</taxon>
        <taxon>Rhizophagus</taxon>
    </lineage>
</organism>
<evidence type="ECO:0000313" key="2">
    <source>
        <dbReference type="EMBL" id="ESA14992.1"/>
    </source>
</evidence>
<reference evidence="2" key="1">
    <citation type="submission" date="2013-07" db="EMBL/GenBank/DDBJ databases">
        <title>The genome of an arbuscular mycorrhizal fungus provides insights into the evolution of the oldest plant symbiosis.</title>
        <authorList>
            <consortium name="DOE Joint Genome Institute"/>
            <person name="Tisserant E."/>
            <person name="Malbreil M."/>
            <person name="Kuo A."/>
            <person name="Kohler A."/>
            <person name="Symeonidi A."/>
            <person name="Balestrini R."/>
            <person name="Charron P."/>
            <person name="Duensing N."/>
            <person name="Frei-dit-Frey N."/>
            <person name="Gianinazzi-Pearson V."/>
            <person name="Gilbert B."/>
            <person name="Handa Y."/>
            <person name="Hijri M."/>
            <person name="Kaul R."/>
            <person name="Kawaguchi M."/>
            <person name="Krajinski F."/>
            <person name="Lammers P."/>
            <person name="Lapierre D."/>
            <person name="Masclaux F.G."/>
            <person name="Murat C."/>
            <person name="Morin E."/>
            <person name="Ndikumana S."/>
            <person name="Pagni M."/>
            <person name="Petitpierre D."/>
            <person name="Requena N."/>
            <person name="Rosikiewicz P."/>
            <person name="Riley R."/>
            <person name="Saito K."/>
            <person name="San Clemente H."/>
            <person name="Shapiro H."/>
            <person name="van Tuinen D."/>
            <person name="Becard G."/>
            <person name="Bonfante P."/>
            <person name="Paszkowski U."/>
            <person name="Shachar-Hill Y."/>
            <person name="Young J.P."/>
            <person name="Sanders I.R."/>
            <person name="Henrissat B."/>
            <person name="Rensing S.A."/>
            <person name="Grigoriev I.V."/>
            <person name="Corradi N."/>
            <person name="Roux C."/>
            <person name="Martin F."/>
        </authorList>
    </citation>
    <scope>NUCLEOTIDE SEQUENCE</scope>
    <source>
        <strain evidence="2">DAOM 197198</strain>
    </source>
</reference>
<accession>U9U5R1</accession>
<dbReference type="HOGENOM" id="CLU_2185326_0_0_1"/>
<evidence type="ECO:0000256" key="1">
    <source>
        <dbReference type="SAM" id="Phobius"/>
    </source>
</evidence>
<keyword evidence="1" id="KW-0812">Transmembrane</keyword>